<sequence length="799" mass="88695">MWKNYIKIALRNLQKRKLYTGINLLGLTIALVSFLAISLYIYHEWSYDRMYTDYSRIYRFNQEFKFGGEAQLASMSPSSLIPTVLDEIPEAETGTLVFDLSVFSSVLVDLGQGGQEEKKFAFVDERFLEVFDFEVLVGQKERLFSEPNLIVLTESTANRLFGSPQNAEGKSLKVDGKDYLVTGVIVDFPSNSHLDFDFLASFKTHRHGKEPSWSPSNYYSYVKLREGADPKALESKLDQLVLKNLGTEFQEYGFSFSFFLIPVTSIHMGDQSLSSIKPGTNVKYLYIFGLVAILLLAIGIINYVNLATAESTERNKEVGLRKSLGAERVQLFGQFISESVMLSISAAFLSLLVIGLLLPEFNKLIGIPLPLDLVFTPAGIVLLLGIVLGVGVLAGFYPAVVLSGMEPIRALTNQIKAGGGVWLRKSLVVFQFFVSMGLLIATLVVNQQLQYMQQVNLGYEKDRVIALNYHYSMRNSIDALKQEFSRSGAATSSSMASSLPIHIKAGYSIFPGGDAQKEFAIVGYAVDQDALPTLGIELISGRGFIETDYSRGKAFEDSVELPILLNESALRELAWTPEEAIGRKINFAGSPSVVQGVVSNFYFNSLHHEVEPLAIFLEKDEANTLLVKLSEGDLNPLLTSLEASWKKVFPDRPFAFQFVDQAYQQLYQSEQNVGLVFGIFSSISVLVALMGLMGLVSYVALRRTREIGIRKVLGATEVNVFWVLAKDFLKLLGLSAVLATAFGIWFSQLWLQGFAHQTSIGWSPYVMAVAIVLVLAAVTIGYRGWKVYRLNPSKTLKSE</sequence>
<feature type="transmembrane region" description="Helical" evidence="7">
    <location>
        <begin position="731"/>
        <end position="750"/>
    </location>
</feature>
<feature type="transmembrane region" description="Helical" evidence="7">
    <location>
        <begin position="21"/>
        <end position="42"/>
    </location>
</feature>
<comment type="subcellular location">
    <subcellularLocation>
        <location evidence="1">Cell membrane</location>
        <topology evidence="1">Multi-pass membrane protein</topology>
    </subcellularLocation>
</comment>
<protein>
    <submittedName>
        <fullName evidence="10">ABC transporter permease</fullName>
    </submittedName>
</protein>
<dbReference type="Proteomes" id="UP001338309">
    <property type="component" value="Unassembled WGS sequence"/>
</dbReference>
<dbReference type="PANTHER" id="PTHR30572">
    <property type="entry name" value="MEMBRANE COMPONENT OF TRANSPORTER-RELATED"/>
    <property type="match status" value="1"/>
</dbReference>
<feature type="domain" description="ABC3 transporter permease C-terminal" evidence="8">
    <location>
        <begin position="679"/>
        <end position="792"/>
    </location>
</feature>
<evidence type="ECO:0000313" key="11">
    <source>
        <dbReference type="Proteomes" id="UP001338309"/>
    </source>
</evidence>
<accession>A0ABQ6PP93</accession>
<feature type="transmembrane region" description="Helical" evidence="7">
    <location>
        <begin position="284"/>
        <end position="306"/>
    </location>
</feature>
<dbReference type="InterPro" id="IPR025857">
    <property type="entry name" value="MacB_PCD"/>
</dbReference>
<evidence type="ECO:0000259" key="9">
    <source>
        <dbReference type="Pfam" id="PF12704"/>
    </source>
</evidence>
<dbReference type="InterPro" id="IPR050250">
    <property type="entry name" value="Macrolide_Exporter_MacB"/>
</dbReference>
<keyword evidence="11" id="KW-1185">Reference proteome</keyword>
<evidence type="ECO:0000256" key="6">
    <source>
        <dbReference type="ARBA" id="ARBA00038076"/>
    </source>
</evidence>
<evidence type="ECO:0000259" key="8">
    <source>
        <dbReference type="Pfam" id="PF02687"/>
    </source>
</evidence>
<evidence type="ECO:0000313" key="10">
    <source>
        <dbReference type="EMBL" id="GMQ29732.1"/>
    </source>
</evidence>
<dbReference type="Pfam" id="PF02687">
    <property type="entry name" value="FtsX"/>
    <property type="match status" value="2"/>
</dbReference>
<comment type="caution">
    <text evidence="10">The sequence shown here is derived from an EMBL/GenBank/DDBJ whole genome shotgun (WGS) entry which is preliminary data.</text>
</comment>
<comment type="similarity">
    <text evidence="6">Belongs to the ABC-4 integral membrane protein family.</text>
</comment>
<keyword evidence="4 7" id="KW-1133">Transmembrane helix</keyword>
<dbReference type="Pfam" id="PF12704">
    <property type="entry name" value="MacB_PCD"/>
    <property type="match status" value="1"/>
</dbReference>
<gene>
    <name evidence="10" type="ORF">Aconfl_23750</name>
</gene>
<organism evidence="10 11">
    <name type="scientific">Algoriphagus confluentis</name>
    <dbReference type="NCBI Taxonomy" id="1697556"/>
    <lineage>
        <taxon>Bacteria</taxon>
        <taxon>Pseudomonadati</taxon>
        <taxon>Bacteroidota</taxon>
        <taxon>Cytophagia</taxon>
        <taxon>Cytophagales</taxon>
        <taxon>Cyclobacteriaceae</taxon>
        <taxon>Algoriphagus</taxon>
    </lineage>
</organism>
<feature type="transmembrane region" description="Helical" evidence="7">
    <location>
        <begin position="675"/>
        <end position="701"/>
    </location>
</feature>
<evidence type="ECO:0000256" key="7">
    <source>
        <dbReference type="SAM" id="Phobius"/>
    </source>
</evidence>
<evidence type="ECO:0000256" key="1">
    <source>
        <dbReference type="ARBA" id="ARBA00004651"/>
    </source>
</evidence>
<dbReference type="EMBL" id="BTPD01000007">
    <property type="protein sequence ID" value="GMQ29732.1"/>
    <property type="molecule type" value="Genomic_DNA"/>
</dbReference>
<feature type="transmembrane region" description="Helical" evidence="7">
    <location>
        <begin position="426"/>
        <end position="445"/>
    </location>
</feature>
<evidence type="ECO:0000256" key="3">
    <source>
        <dbReference type="ARBA" id="ARBA00022692"/>
    </source>
</evidence>
<keyword evidence="5 7" id="KW-0472">Membrane</keyword>
<evidence type="ECO:0000256" key="2">
    <source>
        <dbReference type="ARBA" id="ARBA00022475"/>
    </source>
</evidence>
<proteinExistence type="inferred from homology"/>
<feature type="domain" description="MacB-like periplasmic core" evidence="9">
    <location>
        <begin position="20"/>
        <end position="239"/>
    </location>
</feature>
<feature type="transmembrane region" description="Helical" evidence="7">
    <location>
        <begin position="378"/>
        <end position="405"/>
    </location>
</feature>
<keyword evidence="2" id="KW-1003">Cell membrane</keyword>
<feature type="transmembrane region" description="Helical" evidence="7">
    <location>
        <begin position="762"/>
        <end position="782"/>
    </location>
</feature>
<reference evidence="10 11" key="1">
    <citation type="submission" date="2023-08" db="EMBL/GenBank/DDBJ databases">
        <title>Draft genome sequence of Algoriphagus confluentis.</title>
        <authorList>
            <person name="Takatani N."/>
            <person name="Hosokawa M."/>
            <person name="Sawabe T."/>
        </authorList>
    </citation>
    <scope>NUCLEOTIDE SEQUENCE [LARGE SCALE GENOMIC DNA]</scope>
    <source>
        <strain evidence="10 11">NBRC 111222</strain>
    </source>
</reference>
<evidence type="ECO:0000256" key="4">
    <source>
        <dbReference type="ARBA" id="ARBA00022989"/>
    </source>
</evidence>
<dbReference type="PANTHER" id="PTHR30572:SF4">
    <property type="entry name" value="ABC TRANSPORTER PERMEASE YTRF"/>
    <property type="match status" value="1"/>
</dbReference>
<feature type="domain" description="ABC3 transporter permease C-terminal" evidence="8">
    <location>
        <begin position="290"/>
        <end position="407"/>
    </location>
</feature>
<keyword evidence="3 7" id="KW-0812">Transmembrane</keyword>
<name>A0ABQ6PP93_9BACT</name>
<feature type="transmembrane region" description="Helical" evidence="7">
    <location>
        <begin position="340"/>
        <end position="358"/>
    </location>
</feature>
<evidence type="ECO:0000256" key="5">
    <source>
        <dbReference type="ARBA" id="ARBA00023136"/>
    </source>
</evidence>
<dbReference type="RefSeq" id="WP_338224451.1">
    <property type="nucleotide sequence ID" value="NZ_BTPD01000007.1"/>
</dbReference>
<dbReference type="InterPro" id="IPR003838">
    <property type="entry name" value="ABC3_permease_C"/>
</dbReference>